<gene>
    <name evidence="2" type="ORF">FGL98_14195</name>
</gene>
<name>A0A563DZ45_9MICO</name>
<sequence length="90" mass="9294">MMSSSPFEEIRDDLAGVQRQAGLATPSRAAVTGPASGHLATTLETSAGGPDQPGADRPYPSDAALGRPSRVVREPAGRVRYPADSSYILG</sequence>
<keyword evidence="3" id="KW-1185">Reference proteome</keyword>
<evidence type="ECO:0000313" key="3">
    <source>
        <dbReference type="Proteomes" id="UP000320244"/>
    </source>
</evidence>
<evidence type="ECO:0000313" key="2">
    <source>
        <dbReference type="EMBL" id="TWP35271.1"/>
    </source>
</evidence>
<reference evidence="2 3" key="2">
    <citation type="submission" date="2019-08" db="EMBL/GenBank/DDBJ databases">
        <title>Jejuicoccus antrihumi gen. nov., sp. nov., a new member of the family Dermacoccaceae isolated from a cave.</title>
        <authorList>
            <person name="Schumann P."/>
            <person name="Kim I.S."/>
        </authorList>
    </citation>
    <scope>NUCLEOTIDE SEQUENCE [LARGE SCALE GENOMIC DNA]</scope>
    <source>
        <strain evidence="2 3">C5-26</strain>
    </source>
</reference>
<accession>A0A563DZ45</accession>
<comment type="caution">
    <text evidence="2">The sequence shown here is derived from an EMBL/GenBank/DDBJ whole genome shotgun (WGS) entry which is preliminary data.</text>
</comment>
<protein>
    <submittedName>
        <fullName evidence="2">Uncharacterized protein</fullName>
    </submittedName>
</protein>
<feature type="region of interest" description="Disordered" evidence="1">
    <location>
        <begin position="1"/>
        <end position="90"/>
    </location>
</feature>
<dbReference type="EMBL" id="VCQV01000020">
    <property type="protein sequence ID" value="TWP35271.1"/>
    <property type="molecule type" value="Genomic_DNA"/>
</dbReference>
<dbReference type="Proteomes" id="UP000320244">
    <property type="component" value="Unassembled WGS sequence"/>
</dbReference>
<organism evidence="2 3">
    <name type="scientific">Leekyejoonella antrihumi</name>
    <dbReference type="NCBI Taxonomy" id="1660198"/>
    <lineage>
        <taxon>Bacteria</taxon>
        <taxon>Bacillati</taxon>
        <taxon>Actinomycetota</taxon>
        <taxon>Actinomycetes</taxon>
        <taxon>Micrococcales</taxon>
        <taxon>Dermacoccaceae</taxon>
        <taxon>Leekyejoonella</taxon>
    </lineage>
</organism>
<proteinExistence type="predicted"/>
<evidence type="ECO:0000256" key="1">
    <source>
        <dbReference type="SAM" id="MobiDB-lite"/>
    </source>
</evidence>
<dbReference type="AlphaFoldDB" id="A0A563DZ45"/>
<reference evidence="2 3" key="1">
    <citation type="submission" date="2019-05" db="EMBL/GenBank/DDBJ databases">
        <authorList>
            <person name="Lee S.D."/>
        </authorList>
    </citation>
    <scope>NUCLEOTIDE SEQUENCE [LARGE SCALE GENOMIC DNA]</scope>
    <source>
        <strain evidence="2 3">C5-26</strain>
    </source>
</reference>